<keyword evidence="1" id="KW-0472">Membrane</keyword>
<accession>A0A290Q2Q6</accession>
<evidence type="ECO:0000313" key="2">
    <source>
        <dbReference type="EMBL" id="ATC62955.1"/>
    </source>
</evidence>
<protein>
    <submittedName>
        <fullName evidence="2">Uncharacterized protein</fullName>
    </submittedName>
</protein>
<proteinExistence type="predicted"/>
<sequence>MAHSLTPEKSTDIHAGVDVKKKTTRVNMTIILAVLVFFALGAALVIKVAKNPPQTPEEVSPLKP</sequence>
<dbReference type="Proteomes" id="UP000217265">
    <property type="component" value="Chromosome"/>
</dbReference>
<evidence type="ECO:0000256" key="1">
    <source>
        <dbReference type="SAM" id="Phobius"/>
    </source>
</evidence>
<feature type="transmembrane region" description="Helical" evidence="1">
    <location>
        <begin position="30"/>
        <end position="49"/>
    </location>
</feature>
<dbReference type="KEGG" id="vbh:CMV30_02680"/>
<name>A0A290Q2Q6_9BACT</name>
<gene>
    <name evidence="2" type="ORF">CMV30_02680</name>
</gene>
<dbReference type="EMBL" id="CP023344">
    <property type="protein sequence ID" value="ATC62955.1"/>
    <property type="molecule type" value="Genomic_DNA"/>
</dbReference>
<keyword evidence="1" id="KW-1133">Transmembrane helix</keyword>
<keyword evidence="3" id="KW-1185">Reference proteome</keyword>
<keyword evidence="1" id="KW-0812">Transmembrane</keyword>
<evidence type="ECO:0000313" key="3">
    <source>
        <dbReference type="Proteomes" id="UP000217265"/>
    </source>
</evidence>
<dbReference type="AlphaFoldDB" id="A0A290Q2Q6"/>
<organism evidence="2 3">
    <name type="scientific">Nibricoccus aquaticus</name>
    <dbReference type="NCBI Taxonomy" id="2576891"/>
    <lineage>
        <taxon>Bacteria</taxon>
        <taxon>Pseudomonadati</taxon>
        <taxon>Verrucomicrobiota</taxon>
        <taxon>Opitutia</taxon>
        <taxon>Opitutales</taxon>
        <taxon>Opitutaceae</taxon>
        <taxon>Nibricoccus</taxon>
    </lineage>
</organism>
<reference evidence="2 3" key="1">
    <citation type="submission" date="2017-09" db="EMBL/GenBank/DDBJ databases">
        <title>Complete genome sequence of Verrucomicrobial strain HZ-65, isolated from freshwater.</title>
        <authorList>
            <person name="Choi A."/>
        </authorList>
    </citation>
    <scope>NUCLEOTIDE SEQUENCE [LARGE SCALE GENOMIC DNA]</scope>
    <source>
        <strain evidence="2 3">HZ-65</strain>
    </source>
</reference>